<dbReference type="Gene3D" id="3.40.50.1360">
    <property type="match status" value="1"/>
</dbReference>
<dbReference type="PANTHER" id="PTHR30363:SF49">
    <property type="entry name" value="L-FUCOSE OPERON ACTIVATOR"/>
    <property type="match status" value="1"/>
</dbReference>
<dbReference type="Pfam" id="PF00455">
    <property type="entry name" value="DeoRC"/>
    <property type="match status" value="1"/>
</dbReference>
<dbReference type="InterPro" id="IPR036388">
    <property type="entry name" value="WH-like_DNA-bd_sf"/>
</dbReference>
<keyword evidence="2" id="KW-0238">DNA-binding</keyword>
<keyword evidence="1" id="KW-0805">Transcription regulation</keyword>
<dbReference type="InterPro" id="IPR037171">
    <property type="entry name" value="NagB/RpiA_transferase-like"/>
</dbReference>
<protein>
    <submittedName>
        <fullName evidence="5">DeoR/GlpR transcriptional regulator</fullName>
    </submittedName>
</protein>
<dbReference type="EMBL" id="JAEDXU010000009">
    <property type="protein sequence ID" value="MBP1047755.1"/>
    <property type="molecule type" value="Genomic_DNA"/>
</dbReference>
<dbReference type="InterPro" id="IPR036390">
    <property type="entry name" value="WH_DNA-bd_sf"/>
</dbReference>
<dbReference type="PANTHER" id="PTHR30363">
    <property type="entry name" value="HTH-TYPE TRANSCRIPTIONAL REGULATOR SRLR-RELATED"/>
    <property type="match status" value="1"/>
</dbReference>
<evidence type="ECO:0000256" key="2">
    <source>
        <dbReference type="ARBA" id="ARBA00023125"/>
    </source>
</evidence>
<dbReference type="Pfam" id="PF08220">
    <property type="entry name" value="HTH_DeoR"/>
    <property type="match status" value="1"/>
</dbReference>
<dbReference type="InterPro" id="IPR014036">
    <property type="entry name" value="DeoR-like_C"/>
</dbReference>
<accession>A0ABS4CNY2</accession>
<dbReference type="SMART" id="SM01134">
    <property type="entry name" value="DeoRC"/>
    <property type="match status" value="1"/>
</dbReference>
<dbReference type="InterPro" id="IPR050313">
    <property type="entry name" value="Carb_Metab_HTH_regulators"/>
</dbReference>
<dbReference type="PROSITE" id="PS00894">
    <property type="entry name" value="HTH_DEOR_1"/>
    <property type="match status" value="1"/>
</dbReference>
<keyword evidence="3" id="KW-0804">Transcription</keyword>
<dbReference type="InterPro" id="IPR001034">
    <property type="entry name" value="DeoR_HTH"/>
</dbReference>
<dbReference type="InterPro" id="IPR018356">
    <property type="entry name" value="Tscrpt_reg_HTH_DeoR_CS"/>
</dbReference>
<evidence type="ECO:0000313" key="5">
    <source>
        <dbReference type="EMBL" id="MBP1047755.1"/>
    </source>
</evidence>
<proteinExistence type="predicted"/>
<dbReference type="SUPFAM" id="SSF100950">
    <property type="entry name" value="NagB/RpiA/CoA transferase-like"/>
    <property type="match status" value="1"/>
</dbReference>
<gene>
    <name evidence="5" type="ORF">I6N96_15810</name>
</gene>
<dbReference type="PROSITE" id="PS51000">
    <property type="entry name" value="HTH_DEOR_2"/>
    <property type="match status" value="1"/>
</dbReference>
<reference evidence="5 6" key="1">
    <citation type="submission" date="2020-12" db="EMBL/GenBank/DDBJ databases">
        <title>Vagococcus allomyrinae sp. nov. and Enterococcus lavae sp. nov., isolated from the larvae of Allomyrina dichotoma.</title>
        <authorList>
            <person name="Lee S.D."/>
        </authorList>
    </citation>
    <scope>NUCLEOTIDE SEQUENCE [LARGE SCALE GENOMIC DNA]</scope>
    <source>
        <strain evidence="5 6">BWM-S5</strain>
    </source>
</reference>
<sequence>MKASEINARRQEITELLYQNKTVKVTELVKKFNVSDETVRKDLAHLEHEGILKKKYGGAELVKQEKLAPVSNRTPLYLDEKTPIILKAVEYIPENSCSIGLDQGSTIALLAAKLRQLPEKQLFTGSLAAILELANSDHQIYCFGGRYTANDMAFQNDTSIELYPDIQLDICFFGSSGVQGREGFCTSSLVDAELKRRLMKKSTKKIVLLDSTKFKKSSLVQVAPWKEVDLVVTNQSLPDEYRRMIAAETTLITV</sequence>
<dbReference type="Gene3D" id="1.10.10.10">
    <property type="entry name" value="Winged helix-like DNA-binding domain superfamily/Winged helix DNA-binding domain"/>
    <property type="match status" value="1"/>
</dbReference>
<feature type="domain" description="HTH deoR-type" evidence="4">
    <location>
        <begin position="6"/>
        <end position="61"/>
    </location>
</feature>
<dbReference type="SUPFAM" id="SSF46785">
    <property type="entry name" value="Winged helix' DNA-binding domain"/>
    <property type="match status" value="1"/>
</dbReference>
<evidence type="ECO:0000256" key="1">
    <source>
        <dbReference type="ARBA" id="ARBA00023015"/>
    </source>
</evidence>
<dbReference type="SMART" id="SM00420">
    <property type="entry name" value="HTH_DEOR"/>
    <property type="match status" value="1"/>
</dbReference>
<evidence type="ECO:0000256" key="3">
    <source>
        <dbReference type="ARBA" id="ARBA00023163"/>
    </source>
</evidence>
<keyword evidence="6" id="KW-1185">Reference proteome</keyword>
<evidence type="ECO:0000259" key="4">
    <source>
        <dbReference type="PROSITE" id="PS51000"/>
    </source>
</evidence>
<dbReference type="Proteomes" id="UP000673375">
    <property type="component" value="Unassembled WGS sequence"/>
</dbReference>
<evidence type="ECO:0000313" key="6">
    <source>
        <dbReference type="Proteomes" id="UP000673375"/>
    </source>
</evidence>
<organism evidence="5 6">
    <name type="scientific">Enterococcus larvae</name>
    <dbReference type="NCBI Taxonomy" id="2794352"/>
    <lineage>
        <taxon>Bacteria</taxon>
        <taxon>Bacillati</taxon>
        <taxon>Bacillota</taxon>
        <taxon>Bacilli</taxon>
        <taxon>Lactobacillales</taxon>
        <taxon>Enterococcaceae</taxon>
        <taxon>Enterococcus</taxon>
    </lineage>
</organism>
<comment type="caution">
    <text evidence="5">The sequence shown here is derived from an EMBL/GenBank/DDBJ whole genome shotgun (WGS) entry which is preliminary data.</text>
</comment>
<dbReference type="RefSeq" id="WP_209558533.1">
    <property type="nucleotide sequence ID" value="NZ_JAEDXU010000009.1"/>
</dbReference>
<dbReference type="PRINTS" id="PR00037">
    <property type="entry name" value="HTHLACR"/>
</dbReference>
<name>A0ABS4CNY2_9ENTE</name>